<dbReference type="AlphaFoldDB" id="A0A6I6E638"/>
<sequence length="106" mass="11562">MAAEIHHVAIEDDWEMSRVFGEYEVSTRGVPFDDIGFVHAVVAERVPDVVSARYADISLPLLDIALSVAGLEAAGAAVEWVNGEPRVRAPIPMIPEVVISETPIRR</sequence>
<dbReference type="OrthoDB" id="5638018at2"/>
<proteinExistence type="predicted"/>
<accession>A0A6I6E638</accession>
<evidence type="ECO:0000313" key="2">
    <source>
        <dbReference type="Proteomes" id="UP000422989"/>
    </source>
</evidence>
<protein>
    <submittedName>
        <fullName evidence="1">DUF952 domain-containing protein</fullName>
    </submittedName>
</protein>
<name>A0A6I6E638_9MICO</name>
<organism evidence="1 2">
    <name type="scientific">Microbacterium oryzae</name>
    <dbReference type="NCBI Taxonomy" id="743009"/>
    <lineage>
        <taxon>Bacteria</taxon>
        <taxon>Bacillati</taxon>
        <taxon>Actinomycetota</taxon>
        <taxon>Actinomycetes</taxon>
        <taxon>Micrococcales</taxon>
        <taxon>Microbacteriaceae</taxon>
        <taxon>Microbacterium</taxon>
    </lineage>
</organism>
<dbReference type="EMBL" id="CP032550">
    <property type="protein sequence ID" value="QGU28247.1"/>
    <property type="molecule type" value="Genomic_DNA"/>
</dbReference>
<evidence type="ECO:0000313" key="1">
    <source>
        <dbReference type="EMBL" id="QGU28247.1"/>
    </source>
</evidence>
<dbReference type="Proteomes" id="UP000422989">
    <property type="component" value="Chromosome"/>
</dbReference>
<keyword evidence="2" id="KW-1185">Reference proteome</keyword>
<gene>
    <name evidence="1" type="ORF">D7D94_11590</name>
</gene>
<dbReference type="Gene3D" id="3.20.170.20">
    <property type="entry name" value="Protein of unknown function DUF952"/>
    <property type="match status" value="1"/>
</dbReference>
<reference evidence="1 2" key="1">
    <citation type="submission" date="2018-09" db="EMBL/GenBank/DDBJ databases">
        <title>Whole genome sequencing of Microbacterium oryzae strain MB-10T.</title>
        <authorList>
            <person name="Das S.K."/>
        </authorList>
    </citation>
    <scope>NUCLEOTIDE SEQUENCE [LARGE SCALE GENOMIC DNA]</scope>
    <source>
        <strain evidence="1 2">MB-10</strain>
    </source>
</reference>
<dbReference type="RefSeq" id="WP_156242759.1">
    <property type="nucleotide sequence ID" value="NZ_BAAAZL010000004.1"/>
</dbReference>
<dbReference type="KEGG" id="moj:D7D94_11590"/>